<dbReference type="EMBL" id="BTCM01000002">
    <property type="protein sequence ID" value="GMK55535.1"/>
    <property type="molecule type" value="Genomic_DNA"/>
</dbReference>
<gene>
    <name evidence="1" type="ORF">CspeluHIS016_0205910</name>
</gene>
<comment type="caution">
    <text evidence="1">The sequence shown here is derived from an EMBL/GenBank/DDBJ whole genome shotgun (WGS) entry which is preliminary data.</text>
</comment>
<accession>A0AAD3YA13</accession>
<evidence type="ECO:0000313" key="1">
    <source>
        <dbReference type="EMBL" id="GMK55535.1"/>
    </source>
</evidence>
<dbReference type="Proteomes" id="UP001222932">
    <property type="component" value="Unassembled WGS sequence"/>
</dbReference>
<dbReference type="AlphaFoldDB" id="A0AAD3YA13"/>
<sequence>MGFSTATSSTAPSEWTAIRNLSYLAGQRAAPARLNRHPPLCTLRAAPVNVRPDTTPKGPVDLAFYSGWSREKSFLLGKHVNPQHTYLFHEVDQGCLESLLIEGAEIIEWAFVEAPESEMWVSLERTMERRKVLVFFDEVRAENHPVSSHNILMMTRADESRIDVAADLNGWKLDQLSYVAFLVKVPLVSNDKVANLPNPVRPFPPKQTLATSTPRRLDSIASSFGFDDNAASQLGSEKTLSVIPADFRTTVLYQEIIATANRCGIRPGTDVPETALVLNGAFSSATTNSMFRRTLTKQTGYMSIGADLYSPISYWQLRPIWETGGLVTFSPTFFLFQHRTLADIMKVIRSAPNWAAYITPTTLLYVDKAIEQAKGFNPVASFAALTHALFLDDNQRRIGGEMSSDTSGIVVSSAPPMPVSRSSCERWLDWLGKIFDCTDHTMLLKLCRQWTRIFHHDEAELGTDEVEKISMGDLIKMRNMPHSVLYRRCIYVGSIKEEQKREGVANGIDVISPDEFFSTFMGSV</sequence>
<reference evidence="1" key="1">
    <citation type="journal article" date="2023" name="BMC Genomics">
        <title>Chromosome-level genome assemblies of Cutaneotrichosporon spp. (Trichosporonales, Basidiomycota) reveal imbalanced evolution between nucleotide sequences and chromosome synteny.</title>
        <authorList>
            <person name="Kobayashi Y."/>
            <person name="Kayamori A."/>
            <person name="Aoki K."/>
            <person name="Shiwa Y."/>
            <person name="Matsutani M."/>
            <person name="Fujita N."/>
            <person name="Sugita T."/>
            <person name="Iwasaki W."/>
            <person name="Tanaka N."/>
            <person name="Takashima M."/>
        </authorList>
    </citation>
    <scope>NUCLEOTIDE SEQUENCE</scope>
    <source>
        <strain evidence="1">HIS016</strain>
    </source>
</reference>
<keyword evidence="2" id="KW-1185">Reference proteome</keyword>
<name>A0AAD3YA13_9TREE</name>
<reference evidence="1" key="2">
    <citation type="submission" date="2023-06" db="EMBL/GenBank/DDBJ databases">
        <authorList>
            <person name="Kobayashi Y."/>
            <person name="Kayamori A."/>
            <person name="Aoki K."/>
            <person name="Shiwa Y."/>
            <person name="Fujita N."/>
            <person name="Sugita T."/>
            <person name="Iwasaki W."/>
            <person name="Tanaka N."/>
            <person name="Takashima M."/>
        </authorList>
    </citation>
    <scope>NUCLEOTIDE SEQUENCE</scope>
    <source>
        <strain evidence="1">HIS016</strain>
    </source>
</reference>
<organism evidence="1 2">
    <name type="scientific">Cutaneotrichosporon spelunceum</name>
    <dbReference type="NCBI Taxonomy" id="1672016"/>
    <lineage>
        <taxon>Eukaryota</taxon>
        <taxon>Fungi</taxon>
        <taxon>Dikarya</taxon>
        <taxon>Basidiomycota</taxon>
        <taxon>Agaricomycotina</taxon>
        <taxon>Tremellomycetes</taxon>
        <taxon>Trichosporonales</taxon>
        <taxon>Trichosporonaceae</taxon>
        <taxon>Cutaneotrichosporon</taxon>
    </lineage>
</organism>
<evidence type="ECO:0000313" key="2">
    <source>
        <dbReference type="Proteomes" id="UP001222932"/>
    </source>
</evidence>
<protein>
    <submittedName>
        <fullName evidence="1">Uncharacterized protein</fullName>
    </submittedName>
</protein>
<proteinExistence type="predicted"/>